<evidence type="ECO:0000256" key="1">
    <source>
        <dbReference type="SAM" id="Phobius"/>
    </source>
</evidence>
<keyword evidence="1" id="KW-0472">Membrane</keyword>
<protein>
    <submittedName>
        <fullName evidence="2">Uncharacterized protein</fullName>
    </submittedName>
</protein>
<proteinExistence type="predicted"/>
<organism evidence="2 3">
    <name type="scientific">Populus alba x Populus x berolinensis</name>
    <dbReference type="NCBI Taxonomy" id="444605"/>
    <lineage>
        <taxon>Eukaryota</taxon>
        <taxon>Viridiplantae</taxon>
        <taxon>Streptophyta</taxon>
        <taxon>Embryophyta</taxon>
        <taxon>Tracheophyta</taxon>
        <taxon>Spermatophyta</taxon>
        <taxon>Magnoliopsida</taxon>
        <taxon>eudicotyledons</taxon>
        <taxon>Gunneridae</taxon>
        <taxon>Pentapetalae</taxon>
        <taxon>rosids</taxon>
        <taxon>fabids</taxon>
        <taxon>Malpighiales</taxon>
        <taxon>Salicaceae</taxon>
        <taxon>Saliceae</taxon>
        <taxon>Populus</taxon>
    </lineage>
</organism>
<comment type="caution">
    <text evidence="2">The sequence shown here is derived from an EMBL/GenBank/DDBJ whole genome shotgun (WGS) entry which is preliminary data.</text>
</comment>
<reference evidence="2 3" key="1">
    <citation type="journal article" date="2023" name="Mol. Ecol. Resour.">
        <title>Chromosome-level genome assembly of a triploid poplar Populus alba 'Berolinensis'.</title>
        <authorList>
            <person name="Chen S."/>
            <person name="Yu Y."/>
            <person name="Wang X."/>
            <person name="Wang S."/>
            <person name="Zhang T."/>
            <person name="Zhou Y."/>
            <person name="He R."/>
            <person name="Meng N."/>
            <person name="Wang Y."/>
            <person name="Liu W."/>
            <person name="Liu Z."/>
            <person name="Liu J."/>
            <person name="Guo Q."/>
            <person name="Huang H."/>
            <person name="Sederoff R.R."/>
            <person name="Wang G."/>
            <person name="Qu G."/>
            <person name="Chen S."/>
        </authorList>
    </citation>
    <scope>NUCLEOTIDE SEQUENCE [LARGE SCALE GENOMIC DNA]</scope>
    <source>
        <strain evidence="2">SC-2020</strain>
    </source>
</reference>
<evidence type="ECO:0000313" key="2">
    <source>
        <dbReference type="EMBL" id="KAJ7013675.1"/>
    </source>
</evidence>
<sequence>MSNKTLLASCLGLFHNGLLQLGSLIIMGLTTIIFHK</sequence>
<gene>
    <name evidence="2" type="ORF">NC653_003349</name>
</gene>
<evidence type="ECO:0000313" key="3">
    <source>
        <dbReference type="Proteomes" id="UP001164929"/>
    </source>
</evidence>
<feature type="transmembrane region" description="Helical" evidence="1">
    <location>
        <begin position="6"/>
        <end position="34"/>
    </location>
</feature>
<keyword evidence="1" id="KW-0812">Transmembrane</keyword>
<keyword evidence="3" id="KW-1185">Reference proteome</keyword>
<dbReference type="Proteomes" id="UP001164929">
    <property type="component" value="Chromosome 1"/>
</dbReference>
<keyword evidence="1" id="KW-1133">Transmembrane helix</keyword>
<dbReference type="EMBL" id="JAQIZT010000001">
    <property type="protein sequence ID" value="KAJ7013675.1"/>
    <property type="molecule type" value="Genomic_DNA"/>
</dbReference>
<accession>A0AAD6RSD7</accession>
<dbReference type="AlphaFoldDB" id="A0AAD6RSD7"/>
<name>A0AAD6RSD7_9ROSI</name>